<keyword evidence="3" id="KW-1185">Reference proteome</keyword>
<dbReference type="Proteomes" id="UP001596267">
    <property type="component" value="Unassembled WGS sequence"/>
</dbReference>
<feature type="region of interest" description="Disordered" evidence="1">
    <location>
        <begin position="146"/>
        <end position="185"/>
    </location>
</feature>
<evidence type="ECO:0000313" key="2">
    <source>
        <dbReference type="EMBL" id="MFC6386371.1"/>
    </source>
</evidence>
<feature type="compositionally biased region" description="Basic residues" evidence="1">
    <location>
        <begin position="174"/>
        <end position="185"/>
    </location>
</feature>
<sequence>MSVYGKSQMGKFMLIGSMVGCGLSLMSRETRSVWGHNMSTAVTNGGRLIRTIYQHPDQVGKYMKVTGTRLKGLVREASNDFEQMIDRVEKARTSTGNTYQYVMEVGTEFADMVGKIRQSGKSIANYQEPVLIDTEQEALQRLENETTVPNPGTLPNYTKHQNVSASSQQPKAKSGMKKHPVKHSH</sequence>
<organism evidence="2 3">
    <name type="scientific">Sporolactobacillus kofuensis</name>
    <dbReference type="NCBI Taxonomy" id="269672"/>
    <lineage>
        <taxon>Bacteria</taxon>
        <taxon>Bacillati</taxon>
        <taxon>Bacillota</taxon>
        <taxon>Bacilli</taxon>
        <taxon>Bacillales</taxon>
        <taxon>Sporolactobacillaceae</taxon>
        <taxon>Sporolactobacillus</taxon>
    </lineage>
</organism>
<dbReference type="EMBL" id="JBHSTQ010000005">
    <property type="protein sequence ID" value="MFC6386371.1"/>
    <property type="molecule type" value="Genomic_DNA"/>
</dbReference>
<comment type="caution">
    <text evidence="2">The sequence shown here is derived from an EMBL/GenBank/DDBJ whole genome shotgun (WGS) entry which is preliminary data.</text>
</comment>
<gene>
    <name evidence="2" type="ORF">ACFP7A_07145</name>
</gene>
<name>A0ABW1WCQ8_9BACL</name>
<protein>
    <recommendedName>
        <fullName evidence="4">YtxH domain-containing protein</fullName>
    </recommendedName>
</protein>
<accession>A0ABW1WCQ8</accession>
<dbReference type="RefSeq" id="WP_253053356.1">
    <property type="nucleotide sequence ID" value="NZ_JAMXWN010000004.1"/>
</dbReference>
<feature type="compositionally biased region" description="Polar residues" evidence="1">
    <location>
        <begin position="146"/>
        <end position="171"/>
    </location>
</feature>
<evidence type="ECO:0008006" key="4">
    <source>
        <dbReference type="Google" id="ProtNLM"/>
    </source>
</evidence>
<evidence type="ECO:0000256" key="1">
    <source>
        <dbReference type="SAM" id="MobiDB-lite"/>
    </source>
</evidence>
<evidence type="ECO:0000313" key="3">
    <source>
        <dbReference type="Proteomes" id="UP001596267"/>
    </source>
</evidence>
<reference evidence="3" key="1">
    <citation type="journal article" date="2019" name="Int. J. Syst. Evol. Microbiol.">
        <title>The Global Catalogue of Microorganisms (GCM) 10K type strain sequencing project: providing services to taxonomists for standard genome sequencing and annotation.</title>
        <authorList>
            <consortium name="The Broad Institute Genomics Platform"/>
            <consortium name="The Broad Institute Genome Sequencing Center for Infectious Disease"/>
            <person name="Wu L."/>
            <person name="Ma J."/>
        </authorList>
    </citation>
    <scope>NUCLEOTIDE SEQUENCE [LARGE SCALE GENOMIC DNA]</scope>
    <source>
        <strain evidence="3">CCUG 42001</strain>
    </source>
</reference>
<proteinExistence type="predicted"/>